<dbReference type="AlphaFoldDB" id="A0A9Q1IM51"/>
<evidence type="ECO:0000313" key="1">
    <source>
        <dbReference type="EMBL" id="KAJ8344636.1"/>
    </source>
</evidence>
<gene>
    <name evidence="1" type="ORF">SKAU_G00288290</name>
</gene>
<keyword evidence="2" id="KW-1185">Reference proteome</keyword>
<organism evidence="1 2">
    <name type="scientific">Synaphobranchus kaupii</name>
    <name type="common">Kaup's arrowtooth eel</name>
    <dbReference type="NCBI Taxonomy" id="118154"/>
    <lineage>
        <taxon>Eukaryota</taxon>
        <taxon>Metazoa</taxon>
        <taxon>Chordata</taxon>
        <taxon>Craniata</taxon>
        <taxon>Vertebrata</taxon>
        <taxon>Euteleostomi</taxon>
        <taxon>Actinopterygii</taxon>
        <taxon>Neopterygii</taxon>
        <taxon>Teleostei</taxon>
        <taxon>Anguilliformes</taxon>
        <taxon>Synaphobranchidae</taxon>
        <taxon>Synaphobranchus</taxon>
    </lineage>
</organism>
<comment type="caution">
    <text evidence="1">The sequence shown here is derived from an EMBL/GenBank/DDBJ whole genome shotgun (WGS) entry which is preliminary data.</text>
</comment>
<name>A0A9Q1IM51_SYNKA</name>
<protein>
    <submittedName>
        <fullName evidence="1">Uncharacterized protein</fullName>
    </submittedName>
</protein>
<sequence>MVHLSHSCPGEEEGGAEVTDISSRRTCDWSCERHQEQAYGDGTVGTELRIWSYEVAGLIPKLFLGSSPLLLLPSGLITSCRALQCVSMETRHGVPWLLAAVQVLCTVNEAVLRTLSPPLRLGVSSHKGFVSGCRATLPSPEQLRPVRFSPPFFQPHPAVYKSADITVK</sequence>
<accession>A0A9Q1IM51</accession>
<evidence type="ECO:0000313" key="2">
    <source>
        <dbReference type="Proteomes" id="UP001152622"/>
    </source>
</evidence>
<dbReference type="EMBL" id="JAINUF010000012">
    <property type="protein sequence ID" value="KAJ8344636.1"/>
    <property type="molecule type" value="Genomic_DNA"/>
</dbReference>
<dbReference type="Proteomes" id="UP001152622">
    <property type="component" value="Chromosome 12"/>
</dbReference>
<reference evidence="1" key="1">
    <citation type="journal article" date="2023" name="Science">
        <title>Genome structures resolve the early diversification of teleost fishes.</title>
        <authorList>
            <person name="Parey E."/>
            <person name="Louis A."/>
            <person name="Montfort J."/>
            <person name="Bouchez O."/>
            <person name="Roques C."/>
            <person name="Iampietro C."/>
            <person name="Lluch J."/>
            <person name="Castinel A."/>
            <person name="Donnadieu C."/>
            <person name="Desvignes T."/>
            <person name="Floi Bucao C."/>
            <person name="Jouanno E."/>
            <person name="Wen M."/>
            <person name="Mejri S."/>
            <person name="Dirks R."/>
            <person name="Jansen H."/>
            <person name="Henkel C."/>
            <person name="Chen W.J."/>
            <person name="Zahm M."/>
            <person name="Cabau C."/>
            <person name="Klopp C."/>
            <person name="Thompson A.W."/>
            <person name="Robinson-Rechavi M."/>
            <person name="Braasch I."/>
            <person name="Lecointre G."/>
            <person name="Bobe J."/>
            <person name="Postlethwait J.H."/>
            <person name="Berthelot C."/>
            <person name="Roest Crollius H."/>
            <person name="Guiguen Y."/>
        </authorList>
    </citation>
    <scope>NUCLEOTIDE SEQUENCE</scope>
    <source>
        <strain evidence="1">WJC10195</strain>
    </source>
</reference>
<proteinExistence type="predicted"/>